<proteinExistence type="predicted"/>
<evidence type="ECO:0000313" key="2">
    <source>
        <dbReference type="Proteomes" id="UP001157109"/>
    </source>
</evidence>
<dbReference type="Proteomes" id="UP001157109">
    <property type="component" value="Unassembled WGS sequence"/>
</dbReference>
<evidence type="ECO:0000313" key="1">
    <source>
        <dbReference type="EMBL" id="GMA20275.1"/>
    </source>
</evidence>
<dbReference type="Gene3D" id="2.160.10.10">
    <property type="entry name" value="Hexapeptide repeat proteins"/>
    <property type="match status" value="1"/>
</dbReference>
<dbReference type="PANTHER" id="PTHR42811">
    <property type="entry name" value="SERINE ACETYLTRANSFERASE"/>
    <property type="match status" value="1"/>
</dbReference>
<protein>
    <recommendedName>
        <fullName evidence="3">Serine acetyltransferase</fullName>
    </recommendedName>
</protein>
<dbReference type="InterPro" id="IPR011004">
    <property type="entry name" value="Trimer_LpxA-like_sf"/>
</dbReference>
<sequence>MTDVTRTGSVSEALAEARALLRADFPRNPFPIQRVTLTIWRLGQCLNGRPGLAAFAARRVVQVADVIWTRGIIGAELPTQVVAGPGLQLAHGGRGVILHYTTRIGDRASIYHQVTIGVRDDRSAATLGDGVFIGAGAKILGPIHVADGTRVGANAVLTKDTEGHCTYTGVPAVRVGEPRVIEH</sequence>
<gene>
    <name evidence="1" type="ORF">GCM10025862_22960</name>
</gene>
<keyword evidence="2" id="KW-1185">Reference proteome</keyword>
<accession>A0ABQ6HP83</accession>
<dbReference type="SUPFAM" id="SSF51161">
    <property type="entry name" value="Trimeric LpxA-like enzymes"/>
    <property type="match status" value="1"/>
</dbReference>
<dbReference type="RefSeq" id="WP_284284578.1">
    <property type="nucleotide sequence ID" value="NZ_BSUJ01000001.1"/>
</dbReference>
<organism evidence="1 2">
    <name type="scientific">Arsenicicoccus piscis</name>
    <dbReference type="NCBI Taxonomy" id="673954"/>
    <lineage>
        <taxon>Bacteria</taxon>
        <taxon>Bacillati</taxon>
        <taxon>Actinomycetota</taxon>
        <taxon>Actinomycetes</taxon>
        <taxon>Micrococcales</taxon>
        <taxon>Intrasporangiaceae</taxon>
        <taxon>Arsenicicoccus</taxon>
    </lineage>
</organism>
<dbReference type="InterPro" id="IPR001451">
    <property type="entry name" value="Hexapep"/>
</dbReference>
<reference evidence="2" key="1">
    <citation type="journal article" date="2019" name="Int. J. Syst. Evol. Microbiol.">
        <title>The Global Catalogue of Microorganisms (GCM) 10K type strain sequencing project: providing services to taxonomists for standard genome sequencing and annotation.</title>
        <authorList>
            <consortium name="The Broad Institute Genomics Platform"/>
            <consortium name="The Broad Institute Genome Sequencing Center for Infectious Disease"/>
            <person name="Wu L."/>
            <person name="Ma J."/>
        </authorList>
    </citation>
    <scope>NUCLEOTIDE SEQUENCE [LARGE SCALE GENOMIC DNA]</scope>
    <source>
        <strain evidence="2">NBRC 105830</strain>
    </source>
</reference>
<name>A0ABQ6HP83_9MICO</name>
<dbReference type="EMBL" id="BSUJ01000001">
    <property type="protein sequence ID" value="GMA20275.1"/>
    <property type="molecule type" value="Genomic_DNA"/>
</dbReference>
<evidence type="ECO:0008006" key="3">
    <source>
        <dbReference type="Google" id="ProtNLM"/>
    </source>
</evidence>
<comment type="caution">
    <text evidence="1">The sequence shown here is derived from an EMBL/GenBank/DDBJ whole genome shotgun (WGS) entry which is preliminary data.</text>
</comment>
<dbReference type="Pfam" id="PF00132">
    <property type="entry name" value="Hexapep"/>
    <property type="match status" value="1"/>
</dbReference>